<dbReference type="AlphaFoldDB" id="A0A9W4WVB6"/>
<feature type="non-terminal residue" evidence="1">
    <location>
        <position position="356"/>
    </location>
</feature>
<keyword evidence="2" id="KW-1185">Reference proteome</keyword>
<comment type="caution">
    <text evidence="1">The sequence shown here is derived from an EMBL/GenBank/DDBJ whole genome shotgun (WGS) entry which is preliminary data.</text>
</comment>
<gene>
    <name evidence="1" type="ORF">FWILDA_LOCUS14133</name>
</gene>
<evidence type="ECO:0000313" key="1">
    <source>
        <dbReference type="EMBL" id="CAI2189547.1"/>
    </source>
</evidence>
<proteinExistence type="predicted"/>
<sequence length="356" mass="41222">MSDIKLEHFQKVLKSKNTFEYYLYLKKILFSLIVNLESLIKNLIRLNFPELYNDFNIELPGIKTNLSFFKSFAINLSITDENDELNSIRQGATDPHKDKHDCKYVFYVIVVFGKFEGGDLVLSEIGIVIEVKLILSPITSTYLPINPWIPSAKFLNLQTKFNLNILNQFIYAACAFCGRLMYSEKCEWLNYDKTLFYPLLQAYPEKQPELLLTFHVKPPKRIAICLSCKDPTKRYIFSFLYPIPNEIQAVPLKKRIYLSPVFMHCSLGRNSNYSTMYSEYKTLTGTMNFSKNMRSLILYSGMVGAYLEDNNPMADTSWLNDTLITAADWLKLYNPFLKNYSRLLNLSGSNTANPFP</sequence>
<dbReference type="Proteomes" id="UP001153678">
    <property type="component" value="Unassembled WGS sequence"/>
</dbReference>
<accession>A0A9W4WVB6</accession>
<name>A0A9W4WVB6_9GLOM</name>
<reference evidence="1" key="1">
    <citation type="submission" date="2022-08" db="EMBL/GenBank/DDBJ databases">
        <authorList>
            <person name="Kallberg Y."/>
            <person name="Tangrot J."/>
            <person name="Rosling A."/>
        </authorList>
    </citation>
    <scope>NUCLEOTIDE SEQUENCE</scope>
    <source>
        <strain evidence="1">Wild A</strain>
    </source>
</reference>
<organism evidence="1 2">
    <name type="scientific">Funneliformis geosporum</name>
    <dbReference type="NCBI Taxonomy" id="1117311"/>
    <lineage>
        <taxon>Eukaryota</taxon>
        <taxon>Fungi</taxon>
        <taxon>Fungi incertae sedis</taxon>
        <taxon>Mucoromycota</taxon>
        <taxon>Glomeromycotina</taxon>
        <taxon>Glomeromycetes</taxon>
        <taxon>Glomerales</taxon>
        <taxon>Glomeraceae</taxon>
        <taxon>Funneliformis</taxon>
    </lineage>
</organism>
<dbReference type="EMBL" id="CAMKVN010005895">
    <property type="protein sequence ID" value="CAI2189547.1"/>
    <property type="molecule type" value="Genomic_DNA"/>
</dbReference>
<evidence type="ECO:0000313" key="2">
    <source>
        <dbReference type="Proteomes" id="UP001153678"/>
    </source>
</evidence>
<dbReference type="Gene3D" id="3.60.130.30">
    <property type="match status" value="1"/>
</dbReference>
<protein>
    <submittedName>
        <fullName evidence="1">16586_t:CDS:1</fullName>
    </submittedName>
</protein>
<dbReference type="OrthoDB" id="2440770at2759"/>